<protein>
    <submittedName>
        <fullName evidence="1">Uncharacterized protein</fullName>
    </submittedName>
</protein>
<proteinExistence type="predicted"/>
<name>A0ABQ8EVQ2_9FUNG</name>
<keyword evidence="2" id="KW-1185">Reference proteome</keyword>
<accession>A0ABQ8EVQ2</accession>
<evidence type="ECO:0000313" key="1">
    <source>
        <dbReference type="EMBL" id="KAH6587342.1"/>
    </source>
</evidence>
<organism evidence="1 2">
    <name type="scientific">Batrachochytrium salamandrivorans</name>
    <dbReference type="NCBI Taxonomy" id="1357716"/>
    <lineage>
        <taxon>Eukaryota</taxon>
        <taxon>Fungi</taxon>
        <taxon>Fungi incertae sedis</taxon>
        <taxon>Chytridiomycota</taxon>
        <taxon>Chytridiomycota incertae sedis</taxon>
        <taxon>Chytridiomycetes</taxon>
        <taxon>Rhizophydiales</taxon>
        <taxon>Rhizophydiales incertae sedis</taxon>
        <taxon>Batrachochytrium</taxon>
    </lineage>
</organism>
<sequence>MQKVNLLDMQGFLVCSRPSRRRTKQQGTKQDNSTTICTTKDTFVHCQRYPHSTELGLLVLSSHDRFNSGTYMDMPMLSITQGNTTDIFSSSIHNGVDLLRLSGNSSRRAELPEGNLLSVLAYSGDRLHKSQCNKDSCIVADASAHCNPVGKNYLARAKHRHCNAVATSGCINPSIHTQDDLHSGLYVVDKHDPSSASPCTKDLDNFDRDAWKRFKALISEVTDPIVSHDEMSAPQRDPAVLSIAQPAYSLIYSDTHGAIATLNPHSSPDGEGLADTKRTQQCIDDQSVSILTTVELQPRLDRNKNMCSILAHDVDKRDTHSLISQTGWQMEAIRLKERYLQTLAIGRLSHINASN</sequence>
<evidence type="ECO:0000313" key="2">
    <source>
        <dbReference type="Proteomes" id="UP001648503"/>
    </source>
</evidence>
<comment type="caution">
    <text evidence="1">The sequence shown here is derived from an EMBL/GenBank/DDBJ whole genome shotgun (WGS) entry which is preliminary data.</text>
</comment>
<reference evidence="1 2" key="1">
    <citation type="submission" date="2021-02" db="EMBL/GenBank/DDBJ databases">
        <title>Variation within the Batrachochytrium salamandrivorans European outbreak.</title>
        <authorList>
            <person name="Kelly M."/>
            <person name="Pasmans F."/>
            <person name="Shea T.P."/>
            <person name="Munoz J.F."/>
            <person name="Carranza S."/>
            <person name="Cuomo C.A."/>
            <person name="Martel A."/>
        </authorList>
    </citation>
    <scope>NUCLEOTIDE SEQUENCE [LARGE SCALE GENOMIC DNA]</scope>
    <source>
        <strain evidence="1 2">AMFP18/2</strain>
    </source>
</reference>
<dbReference type="EMBL" id="JAFCIX010000565">
    <property type="protein sequence ID" value="KAH6587342.1"/>
    <property type="molecule type" value="Genomic_DNA"/>
</dbReference>
<dbReference type="Proteomes" id="UP001648503">
    <property type="component" value="Unassembled WGS sequence"/>
</dbReference>
<gene>
    <name evidence="1" type="ORF">BASA50_001271</name>
</gene>